<dbReference type="RefSeq" id="WP_153537141.1">
    <property type="nucleotide sequence ID" value="NZ_WEGH01000003.1"/>
</dbReference>
<feature type="transmembrane region" description="Helical" evidence="2">
    <location>
        <begin position="40"/>
        <end position="58"/>
    </location>
</feature>
<dbReference type="Pfam" id="PF10756">
    <property type="entry name" value="bPH_6"/>
    <property type="match status" value="1"/>
</dbReference>
<accession>A0A7K0C3J0</accession>
<evidence type="ECO:0000256" key="1">
    <source>
        <dbReference type="SAM" id="MobiDB-lite"/>
    </source>
</evidence>
<keyword evidence="2" id="KW-0812">Transmembrane</keyword>
<proteinExistence type="predicted"/>
<feature type="transmembrane region" description="Helical" evidence="2">
    <location>
        <begin position="191"/>
        <end position="208"/>
    </location>
</feature>
<sequence>MLTFRSTAGRVAAWAWLVFALLNLLDLAFGLTGRTRFDRTTAVMGALLLFGCGIAYVLGFRPLVRGDEEGVTVRNPLRDVRAPWGSVREIAGDSALTVRFAGPDGRELKTRAWLLQTSPRAQAKAEQRLKKEGAAAVHAKGRTPAGHAAQQLNEARDRARAPSRSGAPGKAAQAAAADAPRTGTVEWSPEAIAALAVPLVLLVLAALFA</sequence>
<feature type="region of interest" description="Disordered" evidence="1">
    <location>
        <begin position="133"/>
        <end position="182"/>
    </location>
</feature>
<dbReference type="OrthoDB" id="3819655at2"/>
<evidence type="ECO:0000313" key="5">
    <source>
        <dbReference type="Proteomes" id="UP000487268"/>
    </source>
</evidence>
<evidence type="ECO:0000256" key="2">
    <source>
        <dbReference type="SAM" id="Phobius"/>
    </source>
</evidence>
<reference evidence="4 5" key="1">
    <citation type="submission" date="2019-10" db="EMBL/GenBank/DDBJ databases">
        <title>Actinomadura rubteroloni sp. nov. and Actinomadura macrotermitis sp. nov., isolated from the gut of fungus growing-termite Macrotermes natalensis.</title>
        <authorList>
            <person name="Benndorf R."/>
            <person name="Martin K."/>
            <person name="Kuefner M."/>
            <person name="De Beer W."/>
            <person name="Kaster A.-K."/>
            <person name="Vollmers J."/>
            <person name="Poulsen M."/>
            <person name="Beemelmanns C."/>
        </authorList>
    </citation>
    <scope>NUCLEOTIDE SEQUENCE [LARGE SCALE GENOMIC DNA]</scope>
    <source>
        <strain evidence="4 5">RB68</strain>
    </source>
</reference>
<feature type="domain" description="Low molecular weight protein antigen 6 PH" evidence="3">
    <location>
        <begin position="61"/>
        <end position="129"/>
    </location>
</feature>
<evidence type="ECO:0000259" key="3">
    <source>
        <dbReference type="Pfam" id="PF10756"/>
    </source>
</evidence>
<dbReference type="Proteomes" id="UP000487268">
    <property type="component" value="Unassembled WGS sequence"/>
</dbReference>
<dbReference type="AlphaFoldDB" id="A0A7K0C3J0"/>
<keyword evidence="5" id="KW-1185">Reference proteome</keyword>
<dbReference type="InterPro" id="IPR019692">
    <property type="entry name" value="CFP-6_PH"/>
</dbReference>
<keyword evidence="2" id="KW-1133">Transmembrane helix</keyword>
<organism evidence="4 5">
    <name type="scientific">Actinomadura macrotermitis</name>
    <dbReference type="NCBI Taxonomy" id="2585200"/>
    <lineage>
        <taxon>Bacteria</taxon>
        <taxon>Bacillati</taxon>
        <taxon>Actinomycetota</taxon>
        <taxon>Actinomycetes</taxon>
        <taxon>Streptosporangiales</taxon>
        <taxon>Thermomonosporaceae</taxon>
        <taxon>Actinomadura</taxon>
    </lineage>
</organism>
<evidence type="ECO:0000313" key="4">
    <source>
        <dbReference type="EMBL" id="MQY07384.1"/>
    </source>
</evidence>
<dbReference type="EMBL" id="WEGH01000003">
    <property type="protein sequence ID" value="MQY07384.1"/>
    <property type="molecule type" value="Genomic_DNA"/>
</dbReference>
<keyword evidence="2" id="KW-0472">Membrane</keyword>
<protein>
    <recommendedName>
        <fullName evidence="3">Low molecular weight protein antigen 6 PH domain-containing protein</fullName>
    </recommendedName>
</protein>
<feature type="compositionally biased region" description="Low complexity" evidence="1">
    <location>
        <begin position="167"/>
        <end position="179"/>
    </location>
</feature>
<comment type="caution">
    <text evidence="4">The sequence shown here is derived from an EMBL/GenBank/DDBJ whole genome shotgun (WGS) entry which is preliminary data.</text>
</comment>
<name>A0A7K0C3J0_9ACTN</name>
<gene>
    <name evidence="4" type="ORF">ACRB68_54840</name>
</gene>